<dbReference type="PANTHER" id="PTHR30168:SF0">
    <property type="entry name" value="INNER MEMBRANE PROTEIN"/>
    <property type="match status" value="1"/>
</dbReference>
<dbReference type="InterPro" id="IPR007343">
    <property type="entry name" value="Uncharacterised_pept_Zn_put"/>
</dbReference>
<dbReference type="GO" id="GO:0016020">
    <property type="term" value="C:membrane"/>
    <property type="evidence" value="ECO:0007669"/>
    <property type="project" value="UniProtKB-SubCell"/>
</dbReference>
<keyword evidence="7" id="KW-1185">Reference proteome</keyword>
<evidence type="ECO:0000256" key="3">
    <source>
        <dbReference type="ARBA" id="ARBA00022989"/>
    </source>
</evidence>
<protein>
    <submittedName>
        <fullName evidence="6">Uncharacterized protein</fullName>
    </submittedName>
</protein>
<evidence type="ECO:0000256" key="5">
    <source>
        <dbReference type="SAM" id="Phobius"/>
    </source>
</evidence>
<proteinExistence type="predicted"/>
<dbReference type="EMBL" id="BAFC01000022">
    <property type="protein sequence ID" value="GAB37672.1"/>
    <property type="molecule type" value="Genomic_DNA"/>
</dbReference>
<evidence type="ECO:0000256" key="1">
    <source>
        <dbReference type="ARBA" id="ARBA00004167"/>
    </source>
</evidence>
<keyword evidence="4 5" id="KW-0472">Membrane</keyword>
<organism evidence="6 7">
    <name type="scientific">Gordonia sputi NBRC 100414</name>
    <dbReference type="NCBI Taxonomy" id="1089453"/>
    <lineage>
        <taxon>Bacteria</taxon>
        <taxon>Bacillati</taxon>
        <taxon>Actinomycetota</taxon>
        <taxon>Actinomycetes</taxon>
        <taxon>Mycobacteriales</taxon>
        <taxon>Gordoniaceae</taxon>
        <taxon>Gordonia</taxon>
    </lineage>
</organism>
<sequence length="309" mass="31958">MGVVHPYPDVLAGSLTCMTFQGSGGLDNSNVSGGGGGGGFGGGGGGRIALGGGAGLIVTLVALFLGINPGQILGSSSTTGGSTSNSASQIDEHLAQCTIEKANTDDICRIKATTISINRVWSDLMKGYTPPKTVIFSNSVDTGCGTATSATGPFYCPVDKTAYFDPSFFAELKQMGGSDGPLAQEYVVAHEYGHHVQNLTGALQKGQQLGSKGPKSGSVRAELQADCYAGVWAYHADKGTDAMLEPLTTDQINSVIQTAKAIGDDTIQGANSNPEGWTHGSADQRVRWFSTGYKNGDPRQCDTFSTNDL</sequence>
<dbReference type="AlphaFoldDB" id="H5TW14"/>
<dbReference type="Proteomes" id="UP000005845">
    <property type="component" value="Unassembled WGS sequence"/>
</dbReference>
<comment type="caution">
    <text evidence="6">The sequence shown here is derived from an EMBL/GenBank/DDBJ whole genome shotgun (WGS) entry which is preliminary data.</text>
</comment>
<keyword evidence="3 5" id="KW-1133">Transmembrane helix</keyword>
<evidence type="ECO:0000256" key="2">
    <source>
        <dbReference type="ARBA" id="ARBA00022692"/>
    </source>
</evidence>
<keyword evidence="2 5" id="KW-0812">Transmembrane</keyword>
<reference evidence="6 7" key="1">
    <citation type="submission" date="2012-02" db="EMBL/GenBank/DDBJ databases">
        <title>Whole genome shotgun sequence of Gordonia sputi NBRC 100414.</title>
        <authorList>
            <person name="Yoshida I."/>
            <person name="Hosoyama A."/>
            <person name="Tsuchikane K."/>
            <person name="Katsumata H."/>
            <person name="Yamazaki S."/>
            <person name="Fujita N."/>
        </authorList>
    </citation>
    <scope>NUCLEOTIDE SEQUENCE [LARGE SCALE GENOMIC DNA]</scope>
    <source>
        <strain evidence="6 7">NBRC 100414</strain>
    </source>
</reference>
<dbReference type="eggNOG" id="COG2321">
    <property type="taxonomic scope" value="Bacteria"/>
</dbReference>
<evidence type="ECO:0000313" key="7">
    <source>
        <dbReference type="Proteomes" id="UP000005845"/>
    </source>
</evidence>
<evidence type="ECO:0000313" key="6">
    <source>
        <dbReference type="EMBL" id="GAB37672.1"/>
    </source>
</evidence>
<name>H5TW14_9ACTN</name>
<dbReference type="Pfam" id="PF04228">
    <property type="entry name" value="Zn_peptidase"/>
    <property type="match status" value="1"/>
</dbReference>
<accession>H5TW14</accession>
<dbReference type="SUPFAM" id="SSF55486">
    <property type="entry name" value="Metalloproteases ('zincins'), catalytic domain"/>
    <property type="match status" value="1"/>
</dbReference>
<evidence type="ECO:0000256" key="4">
    <source>
        <dbReference type="ARBA" id="ARBA00023136"/>
    </source>
</evidence>
<dbReference type="PANTHER" id="PTHR30168">
    <property type="entry name" value="PUTATIVE MEMBRANE PROTEIN YPFJ"/>
    <property type="match status" value="1"/>
</dbReference>
<feature type="transmembrane region" description="Helical" evidence="5">
    <location>
        <begin position="48"/>
        <end position="67"/>
    </location>
</feature>
<comment type="subcellular location">
    <subcellularLocation>
        <location evidence="1">Membrane</location>
        <topology evidence="1">Single-pass membrane protein</topology>
    </subcellularLocation>
</comment>
<gene>
    <name evidence="6" type="ORF">GOSPT_022_00160</name>
</gene>